<dbReference type="PROSITE" id="PS50931">
    <property type="entry name" value="HTH_LYSR"/>
    <property type="match status" value="1"/>
</dbReference>
<feature type="domain" description="HTH lysR-type" evidence="5">
    <location>
        <begin position="1"/>
        <end position="58"/>
    </location>
</feature>
<sequence>MELRQLIYFTVVAEELHFGRAAIRLQMTQPPLSQQILQLEKELGVKLFDRSKRHVELTNAGTVFLQEVRHVLTKLDEAKAAAIRAQNGMAGRLVIGFIGSATFDILPTIVRGFQEQFPAIDLILHEMHTPRQIEAFHNKEIDIGFVRPPIFDPLLSLLPIYQETGIAVVPKSHPFAQRDSLSMKELSLEQFIMVEREIWPSWYDDIIAKCHAAGFEPITRQVVKEIQTVIGLVASGLGISIVPRSTSNFHTHDVTYVTIEQEAPRVDMSLAWRTDNNSTIVKQFLDTSTKLIKVNKLQ</sequence>
<keyword evidence="7" id="KW-1185">Reference proteome</keyword>
<reference evidence="6" key="1">
    <citation type="submission" date="2022-05" db="EMBL/GenBank/DDBJ databases">
        <title>Comparative Genomics of Spacecraft Associated Microbes.</title>
        <authorList>
            <person name="Tran M.T."/>
            <person name="Wright A."/>
            <person name="Seuylemezian A."/>
            <person name="Eisen J."/>
            <person name="Coil D."/>
        </authorList>
    </citation>
    <scope>NUCLEOTIDE SEQUENCE</scope>
    <source>
        <strain evidence="6">214.1.1</strain>
    </source>
</reference>
<keyword evidence="4" id="KW-0804">Transcription</keyword>
<dbReference type="SUPFAM" id="SSF46785">
    <property type="entry name" value="Winged helix' DNA-binding domain"/>
    <property type="match status" value="1"/>
</dbReference>
<evidence type="ECO:0000313" key="7">
    <source>
        <dbReference type="Proteomes" id="UP001139179"/>
    </source>
</evidence>
<dbReference type="GO" id="GO:0032993">
    <property type="term" value="C:protein-DNA complex"/>
    <property type="evidence" value="ECO:0007669"/>
    <property type="project" value="TreeGrafter"/>
</dbReference>
<dbReference type="PRINTS" id="PR00039">
    <property type="entry name" value="HTHLYSR"/>
</dbReference>
<dbReference type="Pfam" id="PF03466">
    <property type="entry name" value="LysR_substrate"/>
    <property type="match status" value="1"/>
</dbReference>
<protein>
    <submittedName>
        <fullName evidence="6">LysR family transcriptional regulator</fullName>
    </submittedName>
</protein>
<evidence type="ECO:0000313" key="6">
    <source>
        <dbReference type="EMBL" id="MCM3716296.1"/>
    </source>
</evidence>
<keyword evidence="2" id="KW-0805">Transcription regulation</keyword>
<dbReference type="PANTHER" id="PTHR30346">
    <property type="entry name" value="TRANSCRIPTIONAL DUAL REGULATOR HCAR-RELATED"/>
    <property type="match status" value="1"/>
</dbReference>
<accession>A0A9X2DTB0</accession>
<proteinExistence type="inferred from homology"/>
<evidence type="ECO:0000256" key="2">
    <source>
        <dbReference type="ARBA" id="ARBA00023015"/>
    </source>
</evidence>
<dbReference type="EMBL" id="JAMBOL010000034">
    <property type="protein sequence ID" value="MCM3716296.1"/>
    <property type="molecule type" value="Genomic_DNA"/>
</dbReference>
<dbReference type="Gene3D" id="1.10.10.10">
    <property type="entry name" value="Winged helix-like DNA-binding domain superfamily/Winged helix DNA-binding domain"/>
    <property type="match status" value="1"/>
</dbReference>
<comment type="caution">
    <text evidence="6">The sequence shown here is derived from an EMBL/GenBank/DDBJ whole genome shotgun (WGS) entry which is preliminary data.</text>
</comment>
<dbReference type="SUPFAM" id="SSF53850">
    <property type="entry name" value="Periplasmic binding protein-like II"/>
    <property type="match status" value="1"/>
</dbReference>
<evidence type="ECO:0000256" key="3">
    <source>
        <dbReference type="ARBA" id="ARBA00023125"/>
    </source>
</evidence>
<evidence type="ECO:0000256" key="1">
    <source>
        <dbReference type="ARBA" id="ARBA00009437"/>
    </source>
</evidence>
<keyword evidence="3" id="KW-0238">DNA-binding</keyword>
<dbReference type="Proteomes" id="UP001139179">
    <property type="component" value="Unassembled WGS sequence"/>
</dbReference>
<organism evidence="6 7">
    <name type="scientific">Halalkalibacter oceani</name>
    <dbReference type="NCBI Taxonomy" id="1653776"/>
    <lineage>
        <taxon>Bacteria</taxon>
        <taxon>Bacillati</taxon>
        <taxon>Bacillota</taxon>
        <taxon>Bacilli</taxon>
        <taxon>Bacillales</taxon>
        <taxon>Bacillaceae</taxon>
        <taxon>Halalkalibacter</taxon>
    </lineage>
</organism>
<dbReference type="GO" id="GO:0003677">
    <property type="term" value="F:DNA binding"/>
    <property type="evidence" value="ECO:0007669"/>
    <property type="project" value="UniProtKB-KW"/>
</dbReference>
<dbReference type="Gene3D" id="3.40.190.10">
    <property type="entry name" value="Periplasmic binding protein-like II"/>
    <property type="match status" value="2"/>
</dbReference>
<dbReference type="Pfam" id="PF00126">
    <property type="entry name" value="HTH_1"/>
    <property type="match status" value="1"/>
</dbReference>
<dbReference type="InterPro" id="IPR036388">
    <property type="entry name" value="WH-like_DNA-bd_sf"/>
</dbReference>
<dbReference type="PANTHER" id="PTHR30346:SF0">
    <property type="entry name" value="HCA OPERON TRANSCRIPTIONAL ACTIVATOR HCAR"/>
    <property type="match status" value="1"/>
</dbReference>
<dbReference type="FunFam" id="1.10.10.10:FF:000001">
    <property type="entry name" value="LysR family transcriptional regulator"/>
    <property type="match status" value="1"/>
</dbReference>
<dbReference type="InterPro" id="IPR000847">
    <property type="entry name" value="LysR_HTH_N"/>
</dbReference>
<evidence type="ECO:0000256" key="4">
    <source>
        <dbReference type="ARBA" id="ARBA00023163"/>
    </source>
</evidence>
<dbReference type="InterPro" id="IPR005119">
    <property type="entry name" value="LysR_subst-bd"/>
</dbReference>
<gene>
    <name evidence="6" type="ORF">M3202_19820</name>
</gene>
<dbReference type="RefSeq" id="WP_251224967.1">
    <property type="nucleotide sequence ID" value="NZ_JAMBOL010000034.1"/>
</dbReference>
<dbReference type="CDD" id="cd08414">
    <property type="entry name" value="PBP2_LTTR_aromatics_like"/>
    <property type="match status" value="1"/>
</dbReference>
<comment type="similarity">
    <text evidence="1">Belongs to the LysR transcriptional regulatory family.</text>
</comment>
<dbReference type="GO" id="GO:0003700">
    <property type="term" value="F:DNA-binding transcription factor activity"/>
    <property type="evidence" value="ECO:0007669"/>
    <property type="project" value="InterPro"/>
</dbReference>
<dbReference type="InterPro" id="IPR036390">
    <property type="entry name" value="WH_DNA-bd_sf"/>
</dbReference>
<name>A0A9X2DTB0_9BACI</name>
<evidence type="ECO:0000259" key="5">
    <source>
        <dbReference type="PROSITE" id="PS50931"/>
    </source>
</evidence>
<dbReference type="AlphaFoldDB" id="A0A9X2DTB0"/>